<dbReference type="Proteomes" id="UP000589036">
    <property type="component" value="Unassembled WGS sequence"/>
</dbReference>
<feature type="region of interest" description="Disordered" evidence="1">
    <location>
        <begin position="74"/>
        <end position="117"/>
    </location>
</feature>
<protein>
    <submittedName>
        <fullName evidence="2">Uncharacterized protein</fullName>
    </submittedName>
</protein>
<dbReference type="EMBL" id="JACCCC010000001">
    <property type="protein sequence ID" value="NYE50608.1"/>
    <property type="molecule type" value="Genomic_DNA"/>
</dbReference>
<reference evidence="2 3" key="1">
    <citation type="submission" date="2020-07" db="EMBL/GenBank/DDBJ databases">
        <title>Sequencing the genomes of 1000 actinobacteria strains.</title>
        <authorList>
            <person name="Klenk H.-P."/>
        </authorList>
    </citation>
    <scope>NUCLEOTIDE SEQUENCE [LARGE SCALE GENOMIC DNA]</scope>
    <source>
        <strain evidence="2 3">CXB654</strain>
    </source>
</reference>
<comment type="caution">
    <text evidence="2">The sequence shown here is derived from an EMBL/GenBank/DDBJ whole genome shotgun (WGS) entry which is preliminary data.</text>
</comment>
<keyword evidence="3" id="KW-1185">Reference proteome</keyword>
<evidence type="ECO:0000313" key="2">
    <source>
        <dbReference type="EMBL" id="NYE50608.1"/>
    </source>
</evidence>
<sequence length="117" mass="12989">MLDLTPDEARLLRTMADDIVKGTQDRAYRLGGARDTSVAILRRIAQWLGDACNQHRPGAEPRRLPCIRPAGHTGHHLDAHGQSWQQRCGHCGQTPPKTPATRTTRAGQRPRPPLIHP</sequence>
<dbReference type="RefSeq" id="WP_179646064.1">
    <property type="nucleotide sequence ID" value="NZ_BAAAYY010000044.1"/>
</dbReference>
<name>A0A852U304_9ACTN</name>
<dbReference type="AlphaFoldDB" id="A0A852U304"/>
<proteinExistence type="predicted"/>
<evidence type="ECO:0000313" key="3">
    <source>
        <dbReference type="Proteomes" id="UP000589036"/>
    </source>
</evidence>
<accession>A0A852U304</accession>
<organism evidence="2 3">
    <name type="scientific">Spinactinospora alkalitolerans</name>
    <dbReference type="NCBI Taxonomy" id="687207"/>
    <lineage>
        <taxon>Bacteria</taxon>
        <taxon>Bacillati</taxon>
        <taxon>Actinomycetota</taxon>
        <taxon>Actinomycetes</taxon>
        <taxon>Streptosporangiales</taxon>
        <taxon>Nocardiopsidaceae</taxon>
        <taxon>Spinactinospora</taxon>
    </lineage>
</organism>
<evidence type="ECO:0000256" key="1">
    <source>
        <dbReference type="SAM" id="MobiDB-lite"/>
    </source>
</evidence>
<gene>
    <name evidence="2" type="ORF">HDA32_005728</name>
</gene>